<dbReference type="AlphaFoldDB" id="A0A6C0CBX4"/>
<accession>A0A6C0CBX4</accession>
<protein>
    <submittedName>
        <fullName evidence="1">Uncharacterized protein</fullName>
    </submittedName>
</protein>
<proteinExistence type="predicted"/>
<dbReference type="EMBL" id="MN739391">
    <property type="protein sequence ID" value="QHT02216.1"/>
    <property type="molecule type" value="Genomic_DNA"/>
</dbReference>
<reference evidence="1" key="1">
    <citation type="journal article" date="2020" name="Nature">
        <title>Giant virus diversity and host interactions through global metagenomics.</title>
        <authorList>
            <person name="Schulz F."/>
            <person name="Roux S."/>
            <person name="Paez-Espino D."/>
            <person name="Jungbluth S."/>
            <person name="Walsh D.A."/>
            <person name="Denef V.J."/>
            <person name="McMahon K.D."/>
            <person name="Konstantinidis K.T."/>
            <person name="Eloe-Fadrosh E.A."/>
            <person name="Kyrpides N.C."/>
            <person name="Woyke T."/>
        </authorList>
    </citation>
    <scope>NUCLEOTIDE SEQUENCE</scope>
    <source>
        <strain evidence="1">GVMAG-M-3300020565-3</strain>
    </source>
</reference>
<evidence type="ECO:0000313" key="1">
    <source>
        <dbReference type="EMBL" id="QHT02216.1"/>
    </source>
</evidence>
<name>A0A6C0CBX4_9ZZZZ</name>
<sequence>MEEEKIFKDLTKKYADLAKKIHSKDRRSMSLIKDCSKRIALLDKLRVLEGSYLKCLKNKVKRGQKGGVTGEQIKQQQEAAKQQEDDANQQEAANKEDDIVIDVDDAISELDATNTIDLKETTEPSVIDKNQRALAVCTTALVKTIELKEKAKEFIEKNKEAILEAYENINIEQEKEILRNESIKLAKLASATLKENTGMDAEAALATAYSKTMGLKDRFNTSVLPVLKKGARGFYNTASTIGSSAYQEFKTRLDTTQSGASTGGNKKTTYRLNGEKVVLLHKNKKVQRSIYVKGNGKTKYCKIDHQYILLSKLKNKIQ</sequence>
<organism evidence="1">
    <name type="scientific">viral metagenome</name>
    <dbReference type="NCBI Taxonomy" id="1070528"/>
    <lineage>
        <taxon>unclassified sequences</taxon>
        <taxon>metagenomes</taxon>
        <taxon>organismal metagenomes</taxon>
    </lineage>
</organism>